<reference evidence="14 15" key="1">
    <citation type="submission" date="2015-03" db="EMBL/GenBank/DDBJ databases">
        <authorList>
            <person name="Hassan Y.I."/>
            <person name="Lepp D."/>
            <person name="Li X.-Z."/>
            <person name="Zhou T."/>
        </authorList>
    </citation>
    <scope>NUCLEOTIDE SEQUENCE [LARGE SCALE GENOMIC DNA]</scope>
    <source>
        <strain evidence="14 15">BD-c194</strain>
    </source>
</reference>
<dbReference type="Proteomes" id="UP000033632">
    <property type="component" value="Unassembled WGS sequence"/>
</dbReference>
<evidence type="ECO:0000256" key="11">
    <source>
        <dbReference type="ARBA" id="ARBA00040780"/>
    </source>
</evidence>
<feature type="transmembrane region" description="Helical" evidence="12">
    <location>
        <begin position="159"/>
        <end position="182"/>
    </location>
</feature>
<dbReference type="AlphaFoldDB" id="A0A0F5FVP2"/>
<name>A0A0F5FVP2_9HYPH</name>
<sequence>MSAASQALFANRWLPVLLVTPLALLIVVFFYVPIIQAFYWSFFLERPFGGGSIFVGWANFARVLADPQFWQAGRRTLLFMVVGSSLAVLIPLILAVAADRAIALSQPARNVLVWPKGVAGASIGVVFAFIFNPFVGILAPLNHWFPGIWNPGIDGTDAFITLIAAHVWGGIPFNFVILLAGLQSIPRTMHQAAAMDGAGPWRRIFDVQLPLIMPQIFLTLVLEFTESVTSAFALVDTMTQGGPGGATMLLVYKIYTDGFAGYDLSGAATQTAILMVFVILLTSAQFAFLGRRISYER</sequence>
<keyword evidence="5" id="KW-1003">Cell membrane</keyword>
<dbReference type="PROSITE" id="PS50928">
    <property type="entry name" value="ABC_TM1"/>
    <property type="match status" value="1"/>
</dbReference>
<comment type="function">
    <text evidence="10">Part of the ABC transporter complex UgpBAEC involved in sn-glycerol-3-phosphate (G3P) import. Probably responsible for the translocation of the substrate across the membrane.</text>
</comment>
<dbReference type="Gene3D" id="1.10.3720.10">
    <property type="entry name" value="MetI-like"/>
    <property type="match status" value="1"/>
</dbReference>
<feature type="transmembrane region" description="Helical" evidence="12">
    <location>
        <begin position="77"/>
        <end position="97"/>
    </location>
</feature>
<organism evidence="14 15">
    <name type="scientific">Devosia geojensis</name>
    <dbReference type="NCBI Taxonomy" id="443610"/>
    <lineage>
        <taxon>Bacteria</taxon>
        <taxon>Pseudomonadati</taxon>
        <taxon>Pseudomonadota</taxon>
        <taxon>Alphaproteobacteria</taxon>
        <taxon>Hyphomicrobiales</taxon>
        <taxon>Devosiaceae</taxon>
        <taxon>Devosia</taxon>
    </lineage>
</organism>
<dbReference type="GO" id="GO:0005886">
    <property type="term" value="C:plasma membrane"/>
    <property type="evidence" value="ECO:0007669"/>
    <property type="project" value="UniProtKB-SubCell"/>
</dbReference>
<protein>
    <recommendedName>
        <fullName evidence="11">sn-glycerol-3-phosphate transport system permease protein UgpA</fullName>
    </recommendedName>
</protein>
<evidence type="ECO:0000256" key="6">
    <source>
        <dbReference type="ARBA" id="ARBA00022519"/>
    </source>
</evidence>
<keyword evidence="8 12" id="KW-1133">Transmembrane helix</keyword>
<evidence type="ECO:0000313" key="15">
    <source>
        <dbReference type="Proteomes" id="UP000033632"/>
    </source>
</evidence>
<accession>A0A0F5FVP2</accession>
<evidence type="ECO:0000256" key="9">
    <source>
        <dbReference type="ARBA" id="ARBA00023136"/>
    </source>
</evidence>
<dbReference type="RefSeq" id="WP_046108137.1">
    <property type="nucleotide sequence ID" value="NZ_JZEX01000087.1"/>
</dbReference>
<comment type="subunit">
    <text evidence="3">The complex is composed of two ATP-binding proteins (UgpC), two transmembrane proteins (UgpA and UgpE) and a solute-binding protein (UgpB).</text>
</comment>
<dbReference type="CDD" id="cd06261">
    <property type="entry name" value="TM_PBP2"/>
    <property type="match status" value="1"/>
</dbReference>
<evidence type="ECO:0000313" key="14">
    <source>
        <dbReference type="EMBL" id="KKB12247.1"/>
    </source>
</evidence>
<evidence type="ECO:0000259" key="13">
    <source>
        <dbReference type="PROSITE" id="PS50928"/>
    </source>
</evidence>
<keyword evidence="4 12" id="KW-0813">Transport</keyword>
<keyword evidence="6" id="KW-0997">Cell inner membrane</keyword>
<dbReference type="Pfam" id="PF00528">
    <property type="entry name" value="BPD_transp_1"/>
    <property type="match status" value="1"/>
</dbReference>
<proteinExistence type="inferred from homology"/>
<evidence type="ECO:0000256" key="1">
    <source>
        <dbReference type="ARBA" id="ARBA00004429"/>
    </source>
</evidence>
<evidence type="ECO:0000256" key="4">
    <source>
        <dbReference type="ARBA" id="ARBA00022448"/>
    </source>
</evidence>
<feature type="transmembrane region" description="Helical" evidence="12">
    <location>
        <begin position="118"/>
        <end position="139"/>
    </location>
</feature>
<feature type="domain" description="ABC transmembrane type-1" evidence="13">
    <location>
        <begin position="73"/>
        <end position="283"/>
    </location>
</feature>
<dbReference type="InterPro" id="IPR035906">
    <property type="entry name" value="MetI-like_sf"/>
</dbReference>
<dbReference type="OrthoDB" id="9773727at2"/>
<dbReference type="SUPFAM" id="SSF161098">
    <property type="entry name" value="MetI-like"/>
    <property type="match status" value="1"/>
</dbReference>
<dbReference type="PANTHER" id="PTHR43227:SF9">
    <property type="entry name" value="SN-GLYCEROL-3-PHOSPHATE TRANSPORT SYSTEM PERMEASE PROTEIN UGPA"/>
    <property type="match status" value="1"/>
</dbReference>
<evidence type="ECO:0000256" key="12">
    <source>
        <dbReference type="RuleBase" id="RU363032"/>
    </source>
</evidence>
<feature type="transmembrane region" description="Helical" evidence="12">
    <location>
        <begin position="267"/>
        <end position="289"/>
    </location>
</feature>
<dbReference type="EMBL" id="JZEX01000087">
    <property type="protein sequence ID" value="KKB12247.1"/>
    <property type="molecule type" value="Genomic_DNA"/>
</dbReference>
<evidence type="ECO:0000256" key="7">
    <source>
        <dbReference type="ARBA" id="ARBA00022692"/>
    </source>
</evidence>
<dbReference type="PANTHER" id="PTHR43227">
    <property type="entry name" value="BLL4140 PROTEIN"/>
    <property type="match status" value="1"/>
</dbReference>
<gene>
    <name evidence="14" type="ORF">VE25_08280</name>
</gene>
<evidence type="ECO:0000256" key="3">
    <source>
        <dbReference type="ARBA" id="ARBA00011557"/>
    </source>
</evidence>
<comment type="caution">
    <text evidence="14">The sequence shown here is derived from an EMBL/GenBank/DDBJ whole genome shotgun (WGS) entry which is preliminary data.</text>
</comment>
<dbReference type="InterPro" id="IPR000515">
    <property type="entry name" value="MetI-like"/>
</dbReference>
<dbReference type="STRING" id="443610.VE25_08280"/>
<comment type="similarity">
    <text evidence="2 12">Belongs to the binding-protein-dependent transport system permease family.</text>
</comment>
<keyword evidence="15" id="KW-1185">Reference proteome</keyword>
<comment type="subcellular location">
    <subcellularLocation>
        <location evidence="1">Cell inner membrane</location>
        <topology evidence="1">Multi-pass membrane protein</topology>
    </subcellularLocation>
    <subcellularLocation>
        <location evidence="12">Cell membrane</location>
        <topology evidence="12">Multi-pass membrane protein</topology>
    </subcellularLocation>
</comment>
<evidence type="ECO:0000256" key="2">
    <source>
        <dbReference type="ARBA" id="ARBA00009306"/>
    </source>
</evidence>
<dbReference type="InterPro" id="IPR050809">
    <property type="entry name" value="UgpAE/MalFG_permease"/>
</dbReference>
<keyword evidence="7 12" id="KW-0812">Transmembrane</keyword>
<keyword evidence="9 12" id="KW-0472">Membrane</keyword>
<evidence type="ECO:0000256" key="10">
    <source>
        <dbReference type="ARBA" id="ARBA00037054"/>
    </source>
</evidence>
<feature type="transmembrane region" description="Helical" evidence="12">
    <location>
        <begin position="12"/>
        <end position="35"/>
    </location>
</feature>
<evidence type="ECO:0000256" key="8">
    <source>
        <dbReference type="ARBA" id="ARBA00022989"/>
    </source>
</evidence>
<dbReference type="GO" id="GO:0055085">
    <property type="term" value="P:transmembrane transport"/>
    <property type="evidence" value="ECO:0007669"/>
    <property type="project" value="InterPro"/>
</dbReference>
<evidence type="ECO:0000256" key="5">
    <source>
        <dbReference type="ARBA" id="ARBA00022475"/>
    </source>
</evidence>
<dbReference type="PATRIC" id="fig|443610.3.peg.4231"/>